<dbReference type="STRING" id="28115.HQ47_09150"/>
<dbReference type="PANTHER" id="PTHR34478">
    <property type="entry name" value="PROTEIN LEMA"/>
    <property type="match status" value="1"/>
</dbReference>
<sequence length="186" mass="21592">MEFIIASICLIIIIVSLISGGINVYNRLIMLKYNVDKSFANIDVILKQRADEIPNLIAIIKETKKYEESLLNQLTALRTAYLSGQNLEQKIKAANETEKLLHSIFAVSENYPELKTIESFQSLQLRVSNLEDMISDRREFYNESVNMYNIGIHEFPSLFFAYLMRFSDKPFLNISEKEIKYDNVTF</sequence>
<evidence type="ECO:0000313" key="6">
    <source>
        <dbReference type="EMBL" id="KGN73013.1"/>
    </source>
</evidence>
<dbReference type="EMBL" id="JRFA01000025">
    <property type="protein sequence ID" value="KGN73013.1"/>
    <property type="molecule type" value="Genomic_DNA"/>
</dbReference>
<dbReference type="Proteomes" id="UP000030103">
    <property type="component" value="Unassembled WGS sequence"/>
</dbReference>
<evidence type="ECO:0000256" key="1">
    <source>
        <dbReference type="ARBA" id="ARBA00004167"/>
    </source>
</evidence>
<reference evidence="6 8" key="1">
    <citation type="submission" date="2014-09" db="EMBL/GenBank/DDBJ databases">
        <title>Draft Genome Sequence of Porphyromonas macacae COT-192_OH2859.</title>
        <authorList>
            <person name="Wallis C."/>
            <person name="Deusch O."/>
            <person name="O'Flynn C."/>
            <person name="Davis I."/>
            <person name="Horsfall A."/>
            <person name="Kirkwood N."/>
            <person name="Harris S."/>
            <person name="Eisen J.A."/>
            <person name="Coil D.A."/>
            <person name="Darling A.E."/>
            <person name="Jospin G."/>
            <person name="Alexiev A."/>
        </authorList>
    </citation>
    <scope>NUCLEOTIDE SEQUENCE [LARGE SCALE GENOMIC DNA]</scope>
    <source>
        <strain evidence="8">COT-192 OH2859</strain>
        <strain evidence="6">COT-192_OH2859</strain>
    </source>
</reference>
<keyword evidence="4" id="KW-1133">Transmembrane helix</keyword>
<dbReference type="Proteomes" id="UP000254156">
    <property type="component" value="Unassembled WGS sequence"/>
</dbReference>
<protein>
    <submittedName>
        <fullName evidence="7">LemA family</fullName>
    </submittedName>
    <submittedName>
        <fullName evidence="6">Membrane protein</fullName>
    </submittedName>
</protein>
<dbReference type="SUPFAM" id="SSF140478">
    <property type="entry name" value="LemA-like"/>
    <property type="match status" value="1"/>
</dbReference>
<proteinExistence type="inferred from homology"/>
<dbReference type="OrthoDB" id="9804152at2"/>
<dbReference type="PANTHER" id="PTHR34478:SF1">
    <property type="entry name" value="PROTEIN LEMA"/>
    <property type="match status" value="1"/>
</dbReference>
<dbReference type="RefSeq" id="WP_025004696.1">
    <property type="nucleotide sequence ID" value="NZ_JASBZX010000001.1"/>
</dbReference>
<dbReference type="GO" id="GO:0016020">
    <property type="term" value="C:membrane"/>
    <property type="evidence" value="ECO:0007669"/>
    <property type="project" value="UniProtKB-SubCell"/>
</dbReference>
<accession>A0A0A2E293</accession>
<reference evidence="7 9" key="2">
    <citation type="submission" date="2018-06" db="EMBL/GenBank/DDBJ databases">
        <authorList>
            <consortium name="Pathogen Informatics"/>
            <person name="Doyle S."/>
        </authorList>
    </citation>
    <scope>NUCLEOTIDE SEQUENCE [LARGE SCALE GENOMIC DNA]</scope>
    <source>
        <strain evidence="7 9">NCTC11632</strain>
    </source>
</reference>
<evidence type="ECO:0000313" key="7">
    <source>
        <dbReference type="EMBL" id="SUB89343.1"/>
    </source>
</evidence>
<comment type="similarity">
    <text evidence="2">Belongs to the LemA family.</text>
</comment>
<dbReference type="EMBL" id="UGTF01000002">
    <property type="protein sequence ID" value="SUB89343.1"/>
    <property type="molecule type" value="Genomic_DNA"/>
</dbReference>
<evidence type="ECO:0000256" key="3">
    <source>
        <dbReference type="ARBA" id="ARBA00022692"/>
    </source>
</evidence>
<evidence type="ECO:0000256" key="4">
    <source>
        <dbReference type="ARBA" id="ARBA00022989"/>
    </source>
</evidence>
<comment type="subcellular location">
    <subcellularLocation>
        <location evidence="1">Membrane</location>
        <topology evidence="1">Single-pass membrane protein</topology>
    </subcellularLocation>
</comment>
<evidence type="ECO:0000313" key="9">
    <source>
        <dbReference type="Proteomes" id="UP000254156"/>
    </source>
</evidence>
<keyword evidence="3" id="KW-0812">Transmembrane</keyword>
<keyword evidence="5" id="KW-0472">Membrane</keyword>
<dbReference type="AlphaFoldDB" id="A0A0A2E293"/>
<dbReference type="InterPro" id="IPR007156">
    <property type="entry name" value="MamQ_LemA"/>
</dbReference>
<evidence type="ECO:0000256" key="5">
    <source>
        <dbReference type="ARBA" id="ARBA00023136"/>
    </source>
</evidence>
<dbReference type="Gene3D" id="1.20.1440.20">
    <property type="entry name" value="LemA-like domain"/>
    <property type="match status" value="1"/>
</dbReference>
<evidence type="ECO:0000313" key="8">
    <source>
        <dbReference type="Proteomes" id="UP000030103"/>
    </source>
</evidence>
<keyword evidence="8" id="KW-1185">Reference proteome</keyword>
<dbReference type="Pfam" id="PF04011">
    <property type="entry name" value="LemA"/>
    <property type="match status" value="1"/>
</dbReference>
<organism evidence="6 8">
    <name type="scientific">Porphyromonas macacae</name>
    <dbReference type="NCBI Taxonomy" id="28115"/>
    <lineage>
        <taxon>Bacteria</taxon>
        <taxon>Pseudomonadati</taxon>
        <taxon>Bacteroidota</taxon>
        <taxon>Bacteroidia</taxon>
        <taxon>Bacteroidales</taxon>
        <taxon>Porphyromonadaceae</taxon>
        <taxon>Porphyromonas</taxon>
    </lineage>
</organism>
<gene>
    <name evidence="6" type="ORF">HQ47_09150</name>
    <name evidence="7" type="ORF">NCTC11632_01446</name>
</gene>
<name>A0A0A2E293_9PORP</name>
<evidence type="ECO:0000256" key="2">
    <source>
        <dbReference type="ARBA" id="ARBA00008854"/>
    </source>
</evidence>
<dbReference type="InterPro" id="IPR023353">
    <property type="entry name" value="LemA-like_dom_sf"/>
</dbReference>